<dbReference type="PROSITE" id="PS51903">
    <property type="entry name" value="CLP_R"/>
    <property type="match status" value="1"/>
</dbReference>
<evidence type="ECO:0000313" key="4">
    <source>
        <dbReference type="Proteomes" id="UP001500804"/>
    </source>
</evidence>
<keyword evidence="1" id="KW-0677">Repeat</keyword>
<comment type="caution">
    <text evidence="3">The sequence shown here is derived from an EMBL/GenBank/DDBJ whole genome shotgun (WGS) entry which is preliminary data.</text>
</comment>
<dbReference type="GO" id="GO:0006508">
    <property type="term" value="P:proteolysis"/>
    <property type="evidence" value="ECO:0007669"/>
    <property type="project" value="UniProtKB-KW"/>
</dbReference>
<dbReference type="GO" id="GO:0008233">
    <property type="term" value="F:peptidase activity"/>
    <property type="evidence" value="ECO:0007669"/>
    <property type="project" value="UniProtKB-KW"/>
</dbReference>
<proteinExistence type="predicted"/>
<dbReference type="SUPFAM" id="SSF81923">
    <property type="entry name" value="Double Clp-N motif"/>
    <property type="match status" value="2"/>
</dbReference>
<dbReference type="Proteomes" id="UP001500804">
    <property type="component" value="Unassembled WGS sequence"/>
</dbReference>
<dbReference type="RefSeq" id="WP_345611076.1">
    <property type="nucleotide sequence ID" value="NZ_BAABJO010000036.1"/>
</dbReference>
<dbReference type="InterPro" id="IPR036628">
    <property type="entry name" value="Clp_N_dom_sf"/>
</dbReference>
<dbReference type="EMBL" id="BAABJO010000036">
    <property type="protein sequence ID" value="GAA5137162.1"/>
    <property type="molecule type" value="Genomic_DNA"/>
</dbReference>
<organism evidence="3 4">
    <name type="scientific">Pseudonocardia adelaidensis</name>
    <dbReference type="NCBI Taxonomy" id="648754"/>
    <lineage>
        <taxon>Bacteria</taxon>
        <taxon>Bacillati</taxon>
        <taxon>Actinomycetota</taxon>
        <taxon>Actinomycetes</taxon>
        <taxon>Pseudonocardiales</taxon>
        <taxon>Pseudonocardiaceae</taxon>
        <taxon>Pseudonocardia</taxon>
    </lineage>
</organism>
<keyword evidence="3" id="KW-0378">Hydrolase</keyword>
<dbReference type="Gene3D" id="1.10.1780.10">
    <property type="entry name" value="Clp, N-terminal domain"/>
    <property type="match status" value="2"/>
</dbReference>
<dbReference type="Pfam" id="PF02861">
    <property type="entry name" value="Clp_N"/>
    <property type="match status" value="2"/>
</dbReference>
<evidence type="ECO:0000259" key="2">
    <source>
        <dbReference type="PROSITE" id="PS51903"/>
    </source>
</evidence>
<name>A0ABP9NZ70_9PSEU</name>
<sequence>MFERFTGEARQVVVEAQEEARTRAADEIRTEHLLAAIYIVRDNLALAVLDELGVEEADVLRDIDRLHAGSPRALDAEALSSIGIDLDEVRRQVEEAFGPGALDRTRAALGGRSGGLFGHIPFEGPSKKALELSLREALHLGHDHIGAEHILLGLVHTEGGAAHHVLAARGVRLEPARAVVEKLVRQRKAAG</sequence>
<protein>
    <submittedName>
        <fullName evidence="3">Clp protease N-terminal domain-containing protein</fullName>
    </submittedName>
</protein>
<keyword evidence="4" id="KW-1185">Reference proteome</keyword>
<evidence type="ECO:0000256" key="1">
    <source>
        <dbReference type="PROSITE-ProRule" id="PRU01251"/>
    </source>
</evidence>
<keyword evidence="3" id="KW-0645">Protease</keyword>
<dbReference type="InterPro" id="IPR004176">
    <property type="entry name" value="Clp_R_N"/>
</dbReference>
<gene>
    <name evidence="3" type="ORF">GCM10023320_69400</name>
</gene>
<reference evidence="4" key="1">
    <citation type="journal article" date="2019" name="Int. J. Syst. Evol. Microbiol.">
        <title>The Global Catalogue of Microorganisms (GCM) 10K type strain sequencing project: providing services to taxonomists for standard genome sequencing and annotation.</title>
        <authorList>
            <consortium name="The Broad Institute Genomics Platform"/>
            <consortium name="The Broad Institute Genome Sequencing Center for Infectious Disease"/>
            <person name="Wu L."/>
            <person name="Ma J."/>
        </authorList>
    </citation>
    <scope>NUCLEOTIDE SEQUENCE [LARGE SCALE GENOMIC DNA]</scope>
    <source>
        <strain evidence="4">JCM 18302</strain>
    </source>
</reference>
<feature type="domain" description="Clp R" evidence="2">
    <location>
        <begin position="2"/>
        <end position="186"/>
    </location>
</feature>
<evidence type="ECO:0000313" key="3">
    <source>
        <dbReference type="EMBL" id="GAA5137162.1"/>
    </source>
</evidence>
<accession>A0ABP9NZ70</accession>